<dbReference type="AlphaFoldDB" id="A0AAI9CAW1"/>
<evidence type="ECO:0000313" key="2">
    <source>
        <dbReference type="Proteomes" id="UP001214521"/>
    </source>
</evidence>
<gene>
    <name evidence="1" type="ORF">QEK83_001960</name>
</gene>
<dbReference type="RefSeq" id="WP_164158779.1">
    <property type="nucleotide sequence ID" value="NZ_VKQR01000028.1"/>
</dbReference>
<protein>
    <submittedName>
        <fullName evidence="1">Uncharacterized protein</fullName>
    </submittedName>
</protein>
<dbReference type="EMBL" id="ABLOMU010000017">
    <property type="protein sequence ID" value="EKT4441310.1"/>
    <property type="molecule type" value="Genomic_DNA"/>
</dbReference>
<sequence>MAIKASVFEIRKDYDLPLGSLIQQGTDWYMRIQLEEQGRTAELALCLTGKEMGSWKYLDQPTNCVTLKAGTKLELRVEGPIEGPNHPPIGSLVWSVDGVSQAICVPHNFFVTMDGKQSKQFSGHRGFFSRNWGIWLIGEDGKEVGNEPLVAVSA</sequence>
<organism evidence="1 2">
    <name type="scientific">Stenotrophomonas maltophilia</name>
    <name type="common">Pseudomonas maltophilia</name>
    <name type="synonym">Xanthomonas maltophilia</name>
    <dbReference type="NCBI Taxonomy" id="40324"/>
    <lineage>
        <taxon>Bacteria</taxon>
        <taxon>Pseudomonadati</taxon>
        <taxon>Pseudomonadota</taxon>
        <taxon>Gammaproteobacteria</taxon>
        <taxon>Lysobacterales</taxon>
        <taxon>Lysobacteraceae</taxon>
        <taxon>Stenotrophomonas</taxon>
        <taxon>Stenotrophomonas maltophilia group</taxon>
    </lineage>
</organism>
<name>A0AAI9CAW1_STEMA</name>
<dbReference type="Proteomes" id="UP001214521">
    <property type="component" value="Unassembled WGS sequence"/>
</dbReference>
<accession>A0AAI9CAW1</accession>
<proteinExistence type="predicted"/>
<evidence type="ECO:0000313" key="1">
    <source>
        <dbReference type="EMBL" id="EKT4441310.1"/>
    </source>
</evidence>
<reference evidence="1" key="1">
    <citation type="submission" date="2022-07" db="EMBL/GenBank/DDBJ databases">
        <authorList>
            <consortium name="Clinical and Environmental Microbiology Branch: Whole genome sequencing antimicrobial resistance pathogens in the healthcare setting"/>
        </authorList>
    </citation>
    <scope>NUCLEOTIDE SEQUENCE</scope>
    <source>
        <strain evidence="1">Stenotrophomonas_maltophilia_2021CK-00905</strain>
    </source>
</reference>
<comment type="caution">
    <text evidence="1">The sequence shown here is derived from an EMBL/GenBank/DDBJ whole genome shotgun (WGS) entry which is preliminary data.</text>
</comment>